<dbReference type="PANTHER" id="PTHR43620">
    <property type="entry name" value="GLYCEROPHOSPHORYL DIESTER PHOSPHODIESTERASE"/>
    <property type="match status" value="1"/>
</dbReference>
<dbReference type="SUPFAM" id="SSF51695">
    <property type="entry name" value="PLC-like phosphodiesterases"/>
    <property type="match status" value="1"/>
</dbReference>
<dbReference type="InterPro" id="IPR017946">
    <property type="entry name" value="PLC-like_Pdiesterase_TIM-brl"/>
</dbReference>
<dbReference type="Pfam" id="PF13449">
    <property type="entry name" value="Phytase-like"/>
    <property type="match status" value="1"/>
</dbReference>
<feature type="region of interest" description="Disordered" evidence="7">
    <location>
        <begin position="62"/>
        <end position="83"/>
    </location>
</feature>
<comment type="catalytic activity">
    <reaction evidence="6">
        <text>a sn-glycero-3-phosphodiester + H2O = an alcohol + sn-glycerol 3-phosphate + H(+)</text>
        <dbReference type="Rhea" id="RHEA:12969"/>
        <dbReference type="ChEBI" id="CHEBI:15377"/>
        <dbReference type="ChEBI" id="CHEBI:15378"/>
        <dbReference type="ChEBI" id="CHEBI:30879"/>
        <dbReference type="ChEBI" id="CHEBI:57597"/>
        <dbReference type="ChEBI" id="CHEBI:83408"/>
        <dbReference type="EC" id="3.1.4.46"/>
    </reaction>
</comment>
<dbReference type="Gene3D" id="3.20.20.190">
    <property type="entry name" value="Phosphatidylinositol (PI) phosphodiesterase"/>
    <property type="match status" value="1"/>
</dbReference>
<accession>A0ABP7DH21</accession>
<dbReference type="EC" id="3.1.4.46" evidence="2"/>
<evidence type="ECO:0000313" key="10">
    <source>
        <dbReference type="Proteomes" id="UP001500051"/>
    </source>
</evidence>
<proteinExistence type="inferred from homology"/>
<comment type="similarity">
    <text evidence="1">Belongs to the glycerophosphoryl diester phosphodiesterase family.</text>
</comment>
<reference evidence="10" key="1">
    <citation type="journal article" date="2019" name="Int. J. Syst. Evol. Microbiol.">
        <title>The Global Catalogue of Microorganisms (GCM) 10K type strain sequencing project: providing services to taxonomists for standard genome sequencing and annotation.</title>
        <authorList>
            <consortium name="The Broad Institute Genomics Platform"/>
            <consortium name="The Broad Institute Genome Sequencing Center for Infectious Disease"/>
            <person name="Wu L."/>
            <person name="Ma J."/>
        </authorList>
    </citation>
    <scope>NUCLEOTIDE SEQUENCE [LARGE SCALE GENOMIC DNA]</scope>
    <source>
        <strain evidence="10">JCM 16548</strain>
    </source>
</reference>
<name>A0ABP7DH21_9ACTN</name>
<feature type="region of interest" description="Disordered" evidence="7">
    <location>
        <begin position="207"/>
        <end position="233"/>
    </location>
</feature>
<evidence type="ECO:0000256" key="3">
    <source>
        <dbReference type="ARBA" id="ARBA00022729"/>
    </source>
</evidence>
<keyword evidence="5" id="KW-0378">Hydrolase</keyword>
<dbReference type="Proteomes" id="UP001500051">
    <property type="component" value="Unassembled WGS sequence"/>
</dbReference>
<evidence type="ECO:0000256" key="2">
    <source>
        <dbReference type="ARBA" id="ARBA00012247"/>
    </source>
</evidence>
<dbReference type="EMBL" id="BAAAYX010000009">
    <property type="protein sequence ID" value="GAA3705596.1"/>
    <property type="molecule type" value="Genomic_DNA"/>
</dbReference>
<evidence type="ECO:0000256" key="6">
    <source>
        <dbReference type="ARBA" id="ARBA00047512"/>
    </source>
</evidence>
<evidence type="ECO:0000256" key="4">
    <source>
        <dbReference type="ARBA" id="ARBA00022798"/>
    </source>
</evidence>
<evidence type="ECO:0000313" key="9">
    <source>
        <dbReference type="EMBL" id="GAA3705596.1"/>
    </source>
</evidence>
<keyword evidence="4" id="KW-0319">Glycerol metabolism</keyword>
<dbReference type="InterPro" id="IPR030395">
    <property type="entry name" value="GP_PDE_dom"/>
</dbReference>
<dbReference type="PANTHER" id="PTHR43620:SF7">
    <property type="entry name" value="GLYCEROPHOSPHODIESTER PHOSPHODIESTERASE GDPD5-RELATED"/>
    <property type="match status" value="1"/>
</dbReference>
<evidence type="ECO:0000259" key="8">
    <source>
        <dbReference type="PROSITE" id="PS51704"/>
    </source>
</evidence>
<feature type="domain" description="GP-PDE" evidence="8">
    <location>
        <begin position="423"/>
        <end position="748"/>
    </location>
</feature>
<dbReference type="Pfam" id="PF03009">
    <property type="entry name" value="GDPD"/>
    <property type="match status" value="1"/>
</dbReference>
<gene>
    <name evidence="9" type="ORF">GCM10022204_23910</name>
</gene>
<dbReference type="PROSITE" id="PS51704">
    <property type="entry name" value="GP_PDE"/>
    <property type="match status" value="1"/>
</dbReference>
<comment type="caution">
    <text evidence="9">The sequence shown here is derived from an EMBL/GenBank/DDBJ whole genome shotgun (WGS) entry which is preliminary data.</text>
</comment>
<evidence type="ECO:0000256" key="5">
    <source>
        <dbReference type="ARBA" id="ARBA00022801"/>
    </source>
</evidence>
<dbReference type="RefSeq" id="WP_344812591.1">
    <property type="nucleotide sequence ID" value="NZ_BAAAYX010000009.1"/>
</dbReference>
<evidence type="ECO:0000256" key="7">
    <source>
        <dbReference type="SAM" id="MobiDB-lite"/>
    </source>
</evidence>
<organism evidence="9 10">
    <name type="scientific">Microlunatus aurantiacus</name>
    <dbReference type="NCBI Taxonomy" id="446786"/>
    <lineage>
        <taxon>Bacteria</taxon>
        <taxon>Bacillati</taxon>
        <taxon>Actinomycetota</taxon>
        <taxon>Actinomycetes</taxon>
        <taxon>Propionibacteriales</taxon>
        <taxon>Propionibacteriaceae</taxon>
        <taxon>Microlunatus</taxon>
    </lineage>
</organism>
<keyword evidence="10" id="KW-1185">Reference proteome</keyword>
<evidence type="ECO:0000256" key="1">
    <source>
        <dbReference type="ARBA" id="ARBA00007277"/>
    </source>
</evidence>
<keyword evidence="3" id="KW-0732">Signal</keyword>
<dbReference type="CDD" id="cd08602">
    <property type="entry name" value="GDPD_ScGlpQ1_like"/>
    <property type="match status" value="1"/>
</dbReference>
<dbReference type="InterPro" id="IPR027372">
    <property type="entry name" value="Phytase-like_dom"/>
</dbReference>
<sequence length="750" mass="80768">MTAIPSPPTPRHGSAVVRLSLALLAISLVLALAPARPAAAEPPTGRVTAPRLLARATLSADHLAPGPRSGAQATPANGRTGPFNGQVIPGFSAAVANPDGTFWAMPDNGFGTKANSTDFLLRLYLVRPRWDRGAGAGSIQVIRFITLSDPNHEITFPIVREAGRQRLLTGGDFDIESLQRASDGSFWIGEEFGPFLLHVDPQGRVLSRPVPSPLGKSPQNPLLGGTTPRTQASGGFEATALSRNGRYLYPILEKALVGDRDPRRRVIAEFDTREGRYSGRRWDYRVDTDANLVADAQVIDGRTLLVLERDDFDGEAAVTKRVYRVNLGRTDRSTMLAKTLVVDLLKLDNPRGVGADGGWGTGDPFSFGFQSVETLVALADGRLMIANDNNYPGNATRRPGTPDDTEMIIIDPDATIPATESGHTVIAHRGASGYRPEHTLASYALAIRQCADAIEPDVVMTRDDIPVARHENEIGGTTDVAAHPEFADRRSTKSIDGTTVTGWFTEDFTLAELRTLRAKERLPQVRPANTAFNGRYVIPTLAEVLDLARHSRTCSGHPVGVAPETKHPSYFASINHPIEGPLLRALTAANLNRRHAPVIIQSFETGNLQRLDRRTQVPLAQLIDCAGAPYDLRSAGDPRTYADLASAAGLRTIATYADVVGLCKDVMIPRDTTGRLTSPTPVIGNAHAAGLTVVGWTFRRENTFLPTEFRSGPDPTAPGDLAGEIRTFLAAGMDGYFTDHPDVGSSLDIT</sequence>
<protein>
    <recommendedName>
        <fullName evidence="2">glycerophosphodiester phosphodiesterase</fullName>
        <ecNumber evidence="2">3.1.4.46</ecNumber>
    </recommendedName>
</protein>